<organism evidence="1 2">
    <name type="scientific">Cylindrobasidium torrendii FP15055 ss-10</name>
    <dbReference type="NCBI Taxonomy" id="1314674"/>
    <lineage>
        <taxon>Eukaryota</taxon>
        <taxon>Fungi</taxon>
        <taxon>Dikarya</taxon>
        <taxon>Basidiomycota</taxon>
        <taxon>Agaricomycotina</taxon>
        <taxon>Agaricomycetes</taxon>
        <taxon>Agaricomycetidae</taxon>
        <taxon>Agaricales</taxon>
        <taxon>Marasmiineae</taxon>
        <taxon>Physalacriaceae</taxon>
        <taxon>Cylindrobasidium</taxon>
    </lineage>
</organism>
<accession>A0A0D7ASR8</accession>
<gene>
    <name evidence="1" type="ORF">CYLTODRAFT_495346</name>
</gene>
<keyword evidence="2" id="KW-1185">Reference proteome</keyword>
<dbReference type="OrthoDB" id="2872586at2759"/>
<dbReference type="AlphaFoldDB" id="A0A0D7ASR8"/>
<proteinExistence type="predicted"/>
<dbReference type="Proteomes" id="UP000054007">
    <property type="component" value="Unassembled WGS sequence"/>
</dbReference>
<dbReference type="EMBL" id="KN880998">
    <property type="protein sequence ID" value="KIY61247.1"/>
    <property type="molecule type" value="Genomic_DNA"/>
</dbReference>
<evidence type="ECO:0000313" key="2">
    <source>
        <dbReference type="Proteomes" id="UP000054007"/>
    </source>
</evidence>
<protein>
    <submittedName>
        <fullName evidence="1">Uncharacterized protein</fullName>
    </submittedName>
</protein>
<evidence type="ECO:0000313" key="1">
    <source>
        <dbReference type="EMBL" id="KIY61247.1"/>
    </source>
</evidence>
<sequence length="193" mass="21961">MAANKSERLFLPINGLGHYEPEDYKQFCKETPIPRAALPEYFFNCQPGQRFIPPMLWLGWNMGSEADLTAFLLKYDPELVSLKPTGGLTDASLFNLCYALYERFDISGEMAELLEMSPIRDEHGEDVWALTVSCNYTSDCLSDDLIEKIGKDIGKGEPSWWLDQTNWYWQPGPHTQAARLAEQGEILITPHLP</sequence>
<name>A0A0D7ASR8_9AGAR</name>
<reference evidence="1 2" key="1">
    <citation type="journal article" date="2015" name="Fungal Genet. Biol.">
        <title>Evolution of novel wood decay mechanisms in Agaricales revealed by the genome sequences of Fistulina hepatica and Cylindrobasidium torrendii.</title>
        <authorList>
            <person name="Floudas D."/>
            <person name="Held B.W."/>
            <person name="Riley R."/>
            <person name="Nagy L.G."/>
            <person name="Koehler G."/>
            <person name="Ransdell A.S."/>
            <person name="Younus H."/>
            <person name="Chow J."/>
            <person name="Chiniquy J."/>
            <person name="Lipzen A."/>
            <person name="Tritt A."/>
            <person name="Sun H."/>
            <person name="Haridas S."/>
            <person name="LaButti K."/>
            <person name="Ohm R.A."/>
            <person name="Kues U."/>
            <person name="Blanchette R.A."/>
            <person name="Grigoriev I.V."/>
            <person name="Minto R.E."/>
            <person name="Hibbett D.S."/>
        </authorList>
    </citation>
    <scope>NUCLEOTIDE SEQUENCE [LARGE SCALE GENOMIC DNA]</scope>
    <source>
        <strain evidence="1 2">FP15055 ss-10</strain>
    </source>
</reference>